<protein>
    <submittedName>
        <fullName evidence="1">Uncharacterized protein</fullName>
    </submittedName>
</protein>
<organism evidence="1 2">
    <name type="scientific">Paenirhodobacter populi</name>
    <dbReference type="NCBI Taxonomy" id="2306993"/>
    <lineage>
        <taxon>Bacteria</taxon>
        <taxon>Pseudomonadati</taxon>
        <taxon>Pseudomonadota</taxon>
        <taxon>Alphaproteobacteria</taxon>
        <taxon>Rhodobacterales</taxon>
        <taxon>Rhodobacter group</taxon>
        <taxon>Paenirhodobacter</taxon>
    </lineage>
</organism>
<proteinExistence type="predicted"/>
<reference evidence="1 2" key="2">
    <citation type="submission" date="2019-01" db="EMBL/GenBank/DDBJ databases">
        <authorList>
            <person name="Li Y."/>
        </authorList>
    </citation>
    <scope>NUCLEOTIDE SEQUENCE [LARGE SCALE GENOMIC DNA]</scope>
    <source>
        <strain evidence="1 2">07D10-4-3</strain>
    </source>
</reference>
<gene>
    <name evidence="1" type="ORF">D2T29_19825</name>
</gene>
<accession>A0A443K232</accession>
<dbReference type="EMBL" id="SAUY01000038">
    <property type="protein sequence ID" value="RWR26827.1"/>
    <property type="molecule type" value="Genomic_DNA"/>
</dbReference>
<dbReference type="Proteomes" id="UP000284451">
    <property type="component" value="Unassembled WGS sequence"/>
</dbReference>
<dbReference type="RefSeq" id="WP_128233852.1">
    <property type="nucleotide sequence ID" value="NZ_SAUY01000038.1"/>
</dbReference>
<sequence length="82" mass="8962">MTDQIEDPKITMRRIEALGTMAVINANNSGGDNATAAADLMCAFVLMAMHNGADPDRALAAMWEHAKVACDDWWGAERRKVQ</sequence>
<name>A0A443K232_9RHOB</name>
<comment type="caution">
    <text evidence="1">The sequence shown here is derived from an EMBL/GenBank/DDBJ whole genome shotgun (WGS) entry which is preliminary data.</text>
</comment>
<reference evidence="1 2" key="1">
    <citation type="submission" date="2019-01" db="EMBL/GenBank/DDBJ databases">
        <title>Sinorhodobacter populi sp. nov. isolated from the symptomatic bark tissue of Populus euramericana canker.</title>
        <authorList>
            <person name="Xu G."/>
        </authorList>
    </citation>
    <scope>NUCLEOTIDE SEQUENCE [LARGE SCALE GENOMIC DNA]</scope>
    <source>
        <strain evidence="1 2">07D10-4-3</strain>
    </source>
</reference>
<evidence type="ECO:0000313" key="1">
    <source>
        <dbReference type="EMBL" id="RWR26827.1"/>
    </source>
</evidence>
<evidence type="ECO:0000313" key="2">
    <source>
        <dbReference type="Proteomes" id="UP000284451"/>
    </source>
</evidence>
<dbReference type="AlphaFoldDB" id="A0A443K232"/>